<dbReference type="EMBL" id="UZAU01000553">
    <property type="status" value="NOT_ANNOTATED_CDS"/>
    <property type="molecule type" value="Genomic_DNA"/>
</dbReference>
<dbReference type="PANTHER" id="PTHR36720">
    <property type="entry name" value="TAF RNA POLYMERASE I SUBUNIT A"/>
    <property type="match status" value="1"/>
</dbReference>
<organism evidence="1 2">
    <name type="scientific">Cannabis sativa</name>
    <name type="common">Hemp</name>
    <name type="synonym">Marijuana</name>
    <dbReference type="NCBI Taxonomy" id="3483"/>
    <lineage>
        <taxon>Eukaryota</taxon>
        <taxon>Viridiplantae</taxon>
        <taxon>Streptophyta</taxon>
        <taxon>Embryophyta</taxon>
        <taxon>Tracheophyta</taxon>
        <taxon>Spermatophyta</taxon>
        <taxon>Magnoliopsida</taxon>
        <taxon>eudicotyledons</taxon>
        <taxon>Gunneridae</taxon>
        <taxon>Pentapetalae</taxon>
        <taxon>rosids</taxon>
        <taxon>fabids</taxon>
        <taxon>Rosales</taxon>
        <taxon>Cannabaceae</taxon>
        <taxon>Cannabis</taxon>
    </lineage>
</organism>
<dbReference type="GO" id="GO:0000120">
    <property type="term" value="C:RNA polymerase I transcription regulator complex"/>
    <property type="evidence" value="ECO:0007669"/>
    <property type="project" value="InterPro"/>
</dbReference>
<dbReference type="GO" id="GO:0006360">
    <property type="term" value="P:transcription by RNA polymerase I"/>
    <property type="evidence" value="ECO:0007669"/>
    <property type="project" value="InterPro"/>
</dbReference>
<dbReference type="Gramene" id="novel_model_4390_5bd9a17a">
    <property type="protein sequence ID" value="cds.novel_model_4390_5bd9a17a"/>
    <property type="gene ID" value="novel_gene_2299_5bd9a17a"/>
</dbReference>
<dbReference type="AlphaFoldDB" id="A0A803R2S2"/>
<accession>A0A803R2S2</accession>
<evidence type="ECO:0000313" key="2">
    <source>
        <dbReference type="Proteomes" id="UP000596661"/>
    </source>
</evidence>
<reference evidence="1" key="1">
    <citation type="submission" date="2018-11" db="EMBL/GenBank/DDBJ databases">
        <authorList>
            <person name="Grassa J C."/>
        </authorList>
    </citation>
    <scope>NUCLEOTIDE SEQUENCE [LARGE SCALE GENOMIC DNA]</scope>
</reference>
<name>A0A803R2S2_CANSA</name>
<proteinExistence type="predicted"/>
<evidence type="ECO:0000313" key="1">
    <source>
        <dbReference type="EnsemblPlants" id="cds.novel_model_4390_5bd9a17a"/>
    </source>
</evidence>
<reference evidence="1" key="2">
    <citation type="submission" date="2021-03" db="UniProtKB">
        <authorList>
            <consortium name="EnsemblPlants"/>
        </authorList>
    </citation>
    <scope>IDENTIFICATION</scope>
</reference>
<dbReference type="Pfam" id="PF14929">
    <property type="entry name" value="TAF1_subA"/>
    <property type="match status" value="1"/>
</dbReference>
<dbReference type="Proteomes" id="UP000596661">
    <property type="component" value="Chromosome 6"/>
</dbReference>
<dbReference type="InterPro" id="IPR039495">
    <property type="entry name" value="TAF1A"/>
</dbReference>
<sequence length="79" mass="8808">MTRHFSSNILASEIAAGDLELITYKAASASHMFGPEFAYVTKAYSCLEEKNEIDFLGTLKLHISKSVGVYSSFEQNNKR</sequence>
<dbReference type="PANTHER" id="PTHR36720:SF1">
    <property type="entry name" value="TAF RNA POLYMERASE I SUBUNIT A"/>
    <property type="match status" value="1"/>
</dbReference>
<protein>
    <submittedName>
        <fullName evidence="1">Uncharacterized protein</fullName>
    </submittedName>
</protein>
<keyword evidence="2" id="KW-1185">Reference proteome</keyword>
<dbReference type="EnsemblPlants" id="novel_model_4390_5bd9a17a">
    <property type="protein sequence ID" value="cds.novel_model_4390_5bd9a17a"/>
    <property type="gene ID" value="novel_gene_2299_5bd9a17a"/>
</dbReference>